<accession>A0AAE0VIW0</accession>
<keyword evidence="2" id="KW-0106">Calcium</keyword>
<reference evidence="9" key="2">
    <citation type="journal article" date="2021" name="Genome Biol. Evol.">
        <title>Developing a high-quality reference genome for a parasitic bivalve with doubly uniparental inheritance (Bivalvia: Unionida).</title>
        <authorList>
            <person name="Smith C.H."/>
        </authorList>
    </citation>
    <scope>NUCLEOTIDE SEQUENCE</scope>
    <source>
        <strain evidence="9">CHS0354</strain>
        <tissue evidence="9">Mantle</tissue>
    </source>
</reference>
<evidence type="ECO:0000256" key="1">
    <source>
        <dbReference type="ARBA" id="ARBA00022737"/>
    </source>
</evidence>
<proteinExistence type="predicted"/>
<dbReference type="InterPro" id="IPR050230">
    <property type="entry name" value="CALM/Myosin/TropC-like"/>
</dbReference>
<dbReference type="CDD" id="cd00051">
    <property type="entry name" value="EFh"/>
    <property type="match status" value="2"/>
</dbReference>
<dbReference type="GO" id="GO:0005509">
    <property type="term" value="F:calcium ion binding"/>
    <property type="evidence" value="ECO:0007669"/>
    <property type="project" value="InterPro"/>
</dbReference>
<dbReference type="InterPro" id="IPR011992">
    <property type="entry name" value="EF-hand-dom_pair"/>
</dbReference>
<keyword evidence="3" id="KW-0518">Myosin</keyword>
<dbReference type="PANTHER" id="PTHR23048:SF0">
    <property type="entry name" value="CALMODULIN LIKE 3"/>
    <property type="match status" value="1"/>
</dbReference>
<dbReference type="PROSITE" id="PS50222">
    <property type="entry name" value="EF_HAND_2"/>
    <property type="match status" value="4"/>
</dbReference>
<gene>
    <name evidence="9" type="ORF">CHS0354_007777</name>
</gene>
<reference evidence="9" key="3">
    <citation type="submission" date="2023-05" db="EMBL/GenBank/DDBJ databases">
        <authorList>
            <person name="Smith C.H."/>
        </authorList>
    </citation>
    <scope>NUCLEOTIDE SEQUENCE</scope>
    <source>
        <strain evidence="9">CHS0354</strain>
        <tissue evidence="9">Mantle</tissue>
    </source>
</reference>
<dbReference type="InterPro" id="IPR018247">
    <property type="entry name" value="EF_Hand_1_Ca_BS"/>
</dbReference>
<evidence type="ECO:0000256" key="3">
    <source>
        <dbReference type="ARBA" id="ARBA00023123"/>
    </source>
</evidence>
<reference evidence="9" key="1">
    <citation type="journal article" date="2021" name="Genome Biol. Evol.">
        <title>A High-Quality Reference Genome for a Parasitic Bivalve with Doubly Uniparental Inheritance (Bivalvia: Unionida).</title>
        <authorList>
            <person name="Smith C.H."/>
        </authorList>
    </citation>
    <scope>NUCLEOTIDE SEQUENCE</scope>
    <source>
        <strain evidence="9">CHS0354</strain>
    </source>
</reference>
<sequence>MANVSLDEETIKEYREAFDMFDKNRDGVICARELGTVMRALGKSPTEKDVADMIKQADNNSSGTIDFDEFVKMMAQYPSKMNIEAEMLDTFKVFDKDGNGLISASELRHVMTNLGEKLTDEEVEDMIKAADINGDGMVDYHEFLRMFCNTGS</sequence>
<feature type="domain" description="EF-hand" evidence="8">
    <location>
        <begin position="82"/>
        <end position="117"/>
    </location>
</feature>
<dbReference type="EMBL" id="JAEAOA010000527">
    <property type="protein sequence ID" value="KAK3578522.1"/>
    <property type="molecule type" value="Genomic_DNA"/>
</dbReference>
<comment type="function">
    <text evidence="6">In molluscan muscle, calcium regulation is associated with myosin rather than with actin. Muscle myosin contains two types of light chains: the catalytic light chain, essential for ATPase activity, and the regulatory light chain, a calcium-binding protein responsible for Ca(2+) dependent binding and Ca(2+) dependent Mg-ATPase activity.</text>
</comment>
<evidence type="ECO:0000256" key="2">
    <source>
        <dbReference type="ARBA" id="ARBA00022837"/>
    </source>
</evidence>
<keyword evidence="4" id="KW-0505">Motor protein</keyword>
<comment type="caution">
    <text evidence="9">The sequence shown here is derived from an EMBL/GenBank/DDBJ whole genome shotgun (WGS) entry which is preliminary data.</text>
</comment>
<dbReference type="Gene3D" id="1.10.238.10">
    <property type="entry name" value="EF-hand"/>
    <property type="match status" value="2"/>
</dbReference>
<evidence type="ECO:0000313" key="9">
    <source>
        <dbReference type="EMBL" id="KAK3578522.1"/>
    </source>
</evidence>
<dbReference type="GO" id="GO:0016460">
    <property type="term" value="C:myosin II complex"/>
    <property type="evidence" value="ECO:0007669"/>
    <property type="project" value="TreeGrafter"/>
</dbReference>
<protein>
    <recommendedName>
        <fullName evidence="7">Sulfhydryl light chain</fullName>
    </recommendedName>
</protein>
<dbReference type="SMART" id="SM00054">
    <property type="entry name" value="EFh"/>
    <property type="match status" value="4"/>
</dbReference>
<feature type="domain" description="EF-hand" evidence="8">
    <location>
        <begin position="118"/>
        <end position="152"/>
    </location>
</feature>
<dbReference type="Pfam" id="PF13499">
    <property type="entry name" value="EF-hand_7"/>
    <property type="match status" value="2"/>
</dbReference>
<dbReference type="PANTHER" id="PTHR23048">
    <property type="entry name" value="MYOSIN LIGHT CHAIN 1, 3"/>
    <property type="match status" value="1"/>
</dbReference>
<feature type="domain" description="EF-hand" evidence="8">
    <location>
        <begin position="9"/>
        <end position="44"/>
    </location>
</feature>
<dbReference type="Proteomes" id="UP001195483">
    <property type="component" value="Unassembled WGS sequence"/>
</dbReference>
<evidence type="ECO:0000256" key="5">
    <source>
        <dbReference type="ARBA" id="ARBA00023179"/>
    </source>
</evidence>
<keyword evidence="5" id="KW-0514">Muscle protein</keyword>
<dbReference type="AlphaFoldDB" id="A0AAE0VIW0"/>
<evidence type="ECO:0000256" key="6">
    <source>
        <dbReference type="ARBA" id="ARBA00049593"/>
    </source>
</evidence>
<dbReference type="PROSITE" id="PS00018">
    <property type="entry name" value="EF_HAND_1"/>
    <property type="match status" value="4"/>
</dbReference>
<evidence type="ECO:0000256" key="4">
    <source>
        <dbReference type="ARBA" id="ARBA00023175"/>
    </source>
</evidence>
<keyword evidence="1" id="KW-0677">Repeat</keyword>
<name>A0AAE0VIW0_9BIVA</name>
<dbReference type="SUPFAM" id="SSF47473">
    <property type="entry name" value="EF-hand"/>
    <property type="match status" value="1"/>
</dbReference>
<feature type="domain" description="EF-hand" evidence="8">
    <location>
        <begin position="45"/>
        <end position="80"/>
    </location>
</feature>
<evidence type="ECO:0000259" key="8">
    <source>
        <dbReference type="PROSITE" id="PS50222"/>
    </source>
</evidence>
<dbReference type="InterPro" id="IPR002048">
    <property type="entry name" value="EF_hand_dom"/>
</dbReference>
<keyword evidence="10" id="KW-1185">Reference proteome</keyword>
<dbReference type="FunFam" id="1.10.238.10:FF:000003">
    <property type="entry name" value="Calmodulin A"/>
    <property type="match status" value="1"/>
</dbReference>
<evidence type="ECO:0000313" key="10">
    <source>
        <dbReference type="Proteomes" id="UP001195483"/>
    </source>
</evidence>
<organism evidence="9 10">
    <name type="scientific">Potamilus streckersoni</name>
    <dbReference type="NCBI Taxonomy" id="2493646"/>
    <lineage>
        <taxon>Eukaryota</taxon>
        <taxon>Metazoa</taxon>
        <taxon>Spiralia</taxon>
        <taxon>Lophotrochozoa</taxon>
        <taxon>Mollusca</taxon>
        <taxon>Bivalvia</taxon>
        <taxon>Autobranchia</taxon>
        <taxon>Heteroconchia</taxon>
        <taxon>Palaeoheterodonta</taxon>
        <taxon>Unionida</taxon>
        <taxon>Unionoidea</taxon>
        <taxon>Unionidae</taxon>
        <taxon>Ambleminae</taxon>
        <taxon>Lampsilini</taxon>
        <taxon>Potamilus</taxon>
    </lineage>
</organism>
<evidence type="ECO:0000256" key="7">
    <source>
        <dbReference type="ARBA" id="ARBA00078496"/>
    </source>
</evidence>